<organism evidence="1 2">
    <name type="scientific">Capnocytophaga gingivalis</name>
    <dbReference type="NCBI Taxonomy" id="1017"/>
    <lineage>
        <taxon>Bacteria</taxon>
        <taxon>Pseudomonadati</taxon>
        <taxon>Bacteroidota</taxon>
        <taxon>Flavobacteriia</taxon>
        <taxon>Flavobacteriales</taxon>
        <taxon>Flavobacteriaceae</taxon>
        <taxon>Capnocytophaga</taxon>
    </lineage>
</organism>
<gene>
    <name evidence="1" type="ORF">CGC50_13055</name>
</gene>
<accession>A0A250FS96</accession>
<reference evidence="2" key="1">
    <citation type="submission" date="2017-06" db="EMBL/GenBank/DDBJ databases">
        <title>Capnocytophaga spp. assemblies.</title>
        <authorList>
            <person name="Gulvik C.A."/>
        </authorList>
    </citation>
    <scope>NUCLEOTIDE SEQUENCE [LARGE SCALE GENOMIC DNA]</scope>
    <source>
        <strain evidence="2">H1496</strain>
    </source>
</reference>
<dbReference type="AlphaFoldDB" id="A0A250FS96"/>
<name>A0A250FS96_9FLAO</name>
<evidence type="ECO:0000313" key="1">
    <source>
        <dbReference type="EMBL" id="ATA87983.1"/>
    </source>
</evidence>
<evidence type="ECO:0000313" key="2">
    <source>
        <dbReference type="Proteomes" id="UP000217250"/>
    </source>
</evidence>
<proteinExistence type="predicted"/>
<dbReference type="EMBL" id="CP022386">
    <property type="protein sequence ID" value="ATA87983.1"/>
    <property type="molecule type" value="Genomic_DNA"/>
</dbReference>
<sequence length="75" mass="9268">MKKNQNRKLFFCKFAVLNNNDENTLYYREDENTLQRMRIVRKYLSDMNIMEVVGLIQDRMKKTKDYEEFLMSMNE</sequence>
<dbReference type="GeneID" id="84809467"/>
<dbReference type="Proteomes" id="UP000217250">
    <property type="component" value="Chromosome"/>
</dbReference>
<dbReference type="RefSeq" id="WP_002667829.1">
    <property type="nucleotide sequence ID" value="NZ_CP022386.1"/>
</dbReference>
<protein>
    <submittedName>
        <fullName evidence="1">Uncharacterized protein</fullName>
    </submittedName>
</protein>
<dbReference type="KEGG" id="cgh:CGC50_13055"/>